<dbReference type="PANTHER" id="PTHR36842">
    <property type="entry name" value="PROTEIN TOLB HOMOLOG"/>
    <property type="match status" value="1"/>
</dbReference>
<evidence type="ECO:0000256" key="1">
    <source>
        <dbReference type="ARBA" id="ARBA00009820"/>
    </source>
</evidence>
<dbReference type="Proteomes" id="UP000199305">
    <property type="component" value="Unassembled WGS sequence"/>
</dbReference>
<dbReference type="GO" id="GO:0006355">
    <property type="term" value="P:regulation of DNA-templated transcription"/>
    <property type="evidence" value="ECO:0007669"/>
    <property type="project" value="InterPro"/>
</dbReference>
<evidence type="ECO:0000259" key="5">
    <source>
        <dbReference type="PROSITE" id="PS51755"/>
    </source>
</evidence>
<dbReference type="InterPro" id="IPR001867">
    <property type="entry name" value="OmpR/PhoB-type_DNA-bd"/>
</dbReference>
<evidence type="ECO:0000313" key="7">
    <source>
        <dbReference type="Proteomes" id="UP000199305"/>
    </source>
</evidence>
<keyword evidence="7" id="KW-1185">Reference proteome</keyword>
<evidence type="ECO:0000313" key="6">
    <source>
        <dbReference type="EMBL" id="SDK57999.1"/>
    </source>
</evidence>
<dbReference type="OrthoDB" id="5693682at2"/>
<dbReference type="GO" id="GO:0003677">
    <property type="term" value="F:DNA binding"/>
    <property type="evidence" value="ECO:0007669"/>
    <property type="project" value="UniProtKB-UniRule"/>
</dbReference>
<dbReference type="STRING" id="658219.SAMN05216212_2714"/>
<dbReference type="Gene3D" id="1.10.10.10">
    <property type="entry name" value="Winged helix-like DNA-binding domain superfamily/Winged helix DNA-binding domain"/>
    <property type="match status" value="1"/>
</dbReference>
<name>A0A1G9D298_9GAMM</name>
<feature type="transmembrane region" description="Helical" evidence="4">
    <location>
        <begin position="130"/>
        <end position="151"/>
    </location>
</feature>
<evidence type="ECO:0000256" key="4">
    <source>
        <dbReference type="SAM" id="Phobius"/>
    </source>
</evidence>
<dbReference type="InterPro" id="IPR036388">
    <property type="entry name" value="WH-like_DNA-bd_sf"/>
</dbReference>
<gene>
    <name evidence="6" type="ORF">SAMN05216212_2714</name>
</gene>
<dbReference type="Gene3D" id="2.120.10.30">
    <property type="entry name" value="TolB, C-terminal domain"/>
    <property type="match status" value="3"/>
</dbReference>
<reference evidence="7" key="1">
    <citation type="submission" date="2016-10" db="EMBL/GenBank/DDBJ databases">
        <authorList>
            <person name="Varghese N."/>
            <person name="Submissions S."/>
        </authorList>
    </citation>
    <scope>NUCLEOTIDE SEQUENCE [LARGE SCALE GENOMIC DNA]</scope>
    <source>
        <strain evidence="7">CGMCC 1.10658</strain>
    </source>
</reference>
<organism evidence="6 7">
    <name type="scientific">Microbulbifer yueqingensis</name>
    <dbReference type="NCBI Taxonomy" id="658219"/>
    <lineage>
        <taxon>Bacteria</taxon>
        <taxon>Pseudomonadati</taxon>
        <taxon>Pseudomonadota</taxon>
        <taxon>Gammaproteobacteria</taxon>
        <taxon>Cellvibrionales</taxon>
        <taxon>Microbulbiferaceae</taxon>
        <taxon>Microbulbifer</taxon>
    </lineage>
</organism>
<dbReference type="PANTHER" id="PTHR36842:SF1">
    <property type="entry name" value="PROTEIN TOLB"/>
    <property type="match status" value="1"/>
</dbReference>
<dbReference type="PROSITE" id="PS51755">
    <property type="entry name" value="OMPR_PHOB"/>
    <property type="match status" value="1"/>
</dbReference>
<dbReference type="GO" id="GO:0000160">
    <property type="term" value="P:phosphorelay signal transduction system"/>
    <property type="evidence" value="ECO:0007669"/>
    <property type="project" value="InterPro"/>
</dbReference>
<evidence type="ECO:0000256" key="2">
    <source>
        <dbReference type="ARBA" id="ARBA00023125"/>
    </source>
</evidence>
<dbReference type="SUPFAM" id="SSF82171">
    <property type="entry name" value="DPP6 N-terminal domain-like"/>
    <property type="match status" value="1"/>
</dbReference>
<accession>A0A1G9D298</accession>
<evidence type="ECO:0000256" key="3">
    <source>
        <dbReference type="PROSITE-ProRule" id="PRU01091"/>
    </source>
</evidence>
<keyword evidence="4" id="KW-0472">Membrane</keyword>
<keyword evidence="4" id="KW-1133">Transmembrane helix</keyword>
<dbReference type="CDD" id="cd00383">
    <property type="entry name" value="trans_reg_C"/>
    <property type="match status" value="1"/>
</dbReference>
<proteinExistence type="inferred from homology"/>
<keyword evidence="4" id="KW-0812">Transmembrane</keyword>
<dbReference type="InterPro" id="IPR011042">
    <property type="entry name" value="6-blade_b-propeller_TolB-like"/>
</dbReference>
<dbReference type="SUPFAM" id="SSF46894">
    <property type="entry name" value="C-terminal effector domain of the bipartite response regulators"/>
    <property type="match status" value="1"/>
</dbReference>
<feature type="DNA-binding region" description="OmpR/PhoB-type" evidence="3">
    <location>
        <begin position="18"/>
        <end position="116"/>
    </location>
</feature>
<feature type="domain" description="OmpR/PhoB-type" evidence="5">
    <location>
        <begin position="18"/>
        <end position="116"/>
    </location>
</feature>
<keyword evidence="2 3" id="KW-0238">DNA-binding</keyword>
<dbReference type="AlphaFoldDB" id="A0A1G9D298"/>
<protein>
    <submittedName>
        <fullName evidence="6">WD40-like Beta Propeller Repeat</fullName>
    </submittedName>
</protein>
<comment type="similarity">
    <text evidence="1">Belongs to the TolB family.</text>
</comment>
<dbReference type="Pfam" id="PF00486">
    <property type="entry name" value="Trans_reg_C"/>
    <property type="match status" value="1"/>
</dbReference>
<dbReference type="SMART" id="SM00862">
    <property type="entry name" value="Trans_reg_C"/>
    <property type="match status" value="1"/>
</dbReference>
<dbReference type="InterPro" id="IPR011659">
    <property type="entry name" value="WD40"/>
</dbReference>
<dbReference type="InterPro" id="IPR016032">
    <property type="entry name" value="Sig_transdc_resp-reg_C-effctor"/>
</dbReference>
<sequence length="697" mass="78118">MMYVVDLKKENTKGMGPAALHSIGEFEFDIRTGTLSRGQDSSRLEPQVSAFLGLLIEHAGVTVSRDTITRAIWPDRVVSDDALRAMVKKLREALGDDARNPRYLRTLPLKGYVLIAEVAPARAANRARRWPLLIIGAAATAATAMVPLWLLPHNTAEPTHTGVERLTRVPGSEVSADYNPATKRLVFSHRSSKDDHLQLFVKDGASGRVQRLTWDSADYANAHWSPTGDRLVYTRSQGKELQHYLAGYHPERGIIDARPFPPTDGQRRYLQSWSRDGSSVYLKDAPRPGAPRGIWRLALDTGSLQQITAPNVDGAGDYVARESLDGRRLALLRGIEEGKRELLILDLATGTLLHTRLLPQPVERLAWHPDGVSIALSGFNGSLLEYHLAEDRFVKRELPDRFINDVFFQCGDNCFFMRRHNGNFLDLEEQPDPFADSPLMSADRFDLDGAEDFPQYAAGGRRLFYFSLGREQLVLQRRDTQQRGVTLASLPVDSQVTALQASPDGKLLAGIVDQRLFILDAGGGELRFLTSGIELPASPAWSPDGSSLLYAKRERGNQVIYRYLPAQDRHERLLDGYSALRFLPDGRAIAIDEHNRAWVMDQHLRPYSTDALGSVASASTNRWQVKGNWLYFSEHRGNDAFIVRISLNDRTREERLLAHNRFRLHFHLHPREDRLIGVKSMLAESDLVRVGLGPVEG</sequence>
<dbReference type="Pfam" id="PF07676">
    <property type="entry name" value="PD40"/>
    <property type="match status" value="1"/>
</dbReference>
<dbReference type="EMBL" id="FNFH01000005">
    <property type="protein sequence ID" value="SDK57999.1"/>
    <property type="molecule type" value="Genomic_DNA"/>
</dbReference>